<dbReference type="Pfam" id="PF13041">
    <property type="entry name" value="PPR_2"/>
    <property type="match status" value="2"/>
</dbReference>
<organism evidence="6 7">
    <name type="scientific">Castilleja foliolosa</name>
    <dbReference type="NCBI Taxonomy" id="1961234"/>
    <lineage>
        <taxon>Eukaryota</taxon>
        <taxon>Viridiplantae</taxon>
        <taxon>Streptophyta</taxon>
        <taxon>Embryophyta</taxon>
        <taxon>Tracheophyta</taxon>
        <taxon>Spermatophyta</taxon>
        <taxon>Magnoliopsida</taxon>
        <taxon>eudicotyledons</taxon>
        <taxon>Gunneridae</taxon>
        <taxon>Pentapetalae</taxon>
        <taxon>asterids</taxon>
        <taxon>lamiids</taxon>
        <taxon>Lamiales</taxon>
        <taxon>Orobanchaceae</taxon>
        <taxon>Pedicularideae</taxon>
        <taxon>Castillejinae</taxon>
        <taxon>Castilleja</taxon>
    </lineage>
</organism>
<feature type="repeat" description="PPR" evidence="4">
    <location>
        <begin position="104"/>
        <end position="138"/>
    </location>
</feature>
<comment type="caution">
    <text evidence="6">The sequence shown here is derived from an EMBL/GenBank/DDBJ whole genome shotgun (WGS) entry which is preliminary data.</text>
</comment>
<dbReference type="Pfam" id="PF01535">
    <property type="entry name" value="PPR"/>
    <property type="match status" value="4"/>
</dbReference>
<feature type="repeat" description="PPR" evidence="4">
    <location>
        <begin position="302"/>
        <end position="336"/>
    </location>
</feature>
<dbReference type="InterPro" id="IPR046960">
    <property type="entry name" value="PPR_At4g14850-like_plant"/>
</dbReference>
<dbReference type="Pfam" id="PF14432">
    <property type="entry name" value="DYW_deaminase"/>
    <property type="match status" value="1"/>
</dbReference>
<dbReference type="PANTHER" id="PTHR47926">
    <property type="entry name" value="PENTATRICOPEPTIDE REPEAT-CONTAINING PROTEIN"/>
    <property type="match status" value="1"/>
</dbReference>
<accession>A0ABD3BUM2</accession>
<evidence type="ECO:0000313" key="7">
    <source>
        <dbReference type="Proteomes" id="UP001632038"/>
    </source>
</evidence>
<comment type="similarity">
    <text evidence="1">Belongs to the PPR family. PCMP-H subfamily.</text>
</comment>
<dbReference type="NCBIfam" id="TIGR00756">
    <property type="entry name" value="PPR"/>
    <property type="match status" value="4"/>
</dbReference>
<evidence type="ECO:0000313" key="6">
    <source>
        <dbReference type="EMBL" id="KAL3621195.1"/>
    </source>
</evidence>
<proteinExistence type="inferred from homology"/>
<feature type="domain" description="DYW" evidence="5">
    <location>
        <begin position="619"/>
        <end position="711"/>
    </location>
</feature>
<dbReference type="Proteomes" id="UP001632038">
    <property type="component" value="Unassembled WGS sequence"/>
</dbReference>
<comment type="similarity">
    <text evidence="3">Belongs to the PPR family. PCMP-E subfamily.</text>
</comment>
<dbReference type="PANTHER" id="PTHR47926:SF342">
    <property type="entry name" value="TETRATRICOPEPTIDE-LIKE HELICAL DOMAIN-CONTAINING PROTEIN-RELATED"/>
    <property type="match status" value="1"/>
</dbReference>
<feature type="repeat" description="PPR" evidence="4">
    <location>
        <begin position="404"/>
        <end position="438"/>
    </location>
</feature>
<dbReference type="PROSITE" id="PS51375">
    <property type="entry name" value="PPR"/>
    <property type="match status" value="4"/>
</dbReference>
<feature type="repeat" description="PPR" evidence="4">
    <location>
        <begin position="205"/>
        <end position="239"/>
    </location>
</feature>
<dbReference type="InterPro" id="IPR011990">
    <property type="entry name" value="TPR-like_helical_dom_sf"/>
</dbReference>
<keyword evidence="7" id="KW-1185">Reference proteome</keyword>
<dbReference type="InterPro" id="IPR046848">
    <property type="entry name" value="E_motif"/>
</dbReference>
<keyword evidence="2" id="KW-0677">Repeat</keyword>
<sequence length="711" mass="80215">MNRLFTVCSRYCWRQSLPFDPKLKFSSKTHVVCFYSTQRQRQLSHASILHKLKHTKPLHQVHAQILVSNLADNVFLCNRLMNAYASCKQFDKAQIIFSGISKKNLVSWTILLSGLTKNGLLLEAVEAFYDMMVQEIRPNEITIATVLPAFGKLGVAQMGKSVHCYWIRHNFGDNVFVETGLVDMYSKFGFLKNARNVFDKMRVRNVVSWNTIISGYSENGFGDEALWVFNEMRRKGFSGDVFTFMSLISLGDCGVGNGVHGLIVKAGYENDQLVKTALMELYINCDFVDDACRIFKEIHKKDLVVWTLMLRGFSKSGDWRKTIDHFNEMIGEDEITLDSISLTTIFSGCSSSGALQQGRRVHALVVKTGFQDDIFVGSSIMDMYANCGSLIDAETYFESMGKKDVVCWNALISGYGMFGCGNKSVELFLNMKCLGISPDDSTLVSVLCACSHAGLVDCGLEIFERMSESWNMIPNSKHYACVVDLLGRGGRLNEAYSLVKRMPHQPGPEVYCSLLAACRAHRNFEMGDEISREIIQLRPKDVGYYVLASNVYALAGNWDCARTSRILLKSNDLRKNPGFSSIEVNGEMFTFMASQTCHPHYSEIKEFLKDLIFKIEAMGYQFDLNSVFSDVSDDVKKDILFHHSEKLAIAFGLMRTTTGSIIRITKNLRICDDCHLASKFISKAYGRVLAIKDANRFHIFRDGVCSCGDWW</sequence>
<evidence type="ECO:0000256" key="4">
    <source>
        <dbReference type="PROSITE-ProRule" id="PRU00708"/>
    </source>
</evidence>
<dbReference type="Gene3D" id="1.25.40.10">
    <property type="entry name" value="Tetratricopeptide repeat domain"/>
    <property type="match status" value="5"/>
</dbReference>
<dbReference type="FunFam" id="1.25.40.10:FF:000090">
    <property type="entry name" value="Pentatricopeptide repeat-containing protein, chloroplastic"/>
    <property type="match status" value="1"/>
</dbReference>
<dbReference type="InterPro" id="IPR002885">
    <property type="entry name" value="PPR_rpt"/>
</dbReference>
<evidence type="ECO:0000256" key="2">
    <source>
        <dbReference type="ARBA" id="ARBA00022737"/>
    </source>
</evidence>
<reference evidence="7" key="1">
    <citation type="journal article" date="2024" name="IScience">
        <title>Strigolactones Initiate the Formation of Haustorium-like Structures in Castilleja.</title>
        <authorList>
            <person name="Buerger M."/>
            <person name="Peterson D."/>
            <person name="Chory J."/>
        </authorList>
    </citation>
    <scope>NUCLEOTIDE SEQUENCE [LARGE SCALE GENOMIC DNA]</scope>
</reference>
<protein>
    <recommendedName>
        <fullName evidence="5">DYW domain-containing protein</fullName>
    </recommendedName>
</protein>
<evidence type="ECO:0000256" key="3">
    <source>
        <dbReference type="ARBA" id="ARBA00061659"/>
    </source>
</evidence>
<evidence type="ECO:0000259" key="5">
    <source>
        <dbReference type="Pfam" id="PF14432"/>
    </source>
</evidence>
<evidence type="ECO:0000256" key="1">
    <source>
        <dbReference type="ARBA" id="ARBA00006643"/>
    </source>
</evidence>
<gene>
    <name evidence="6" type="ORF">CASFOL_036107</name>
</gene>
<dbReference type="EMBL" id="JAVIJP010000066">
    <property type="protein sequence ID" value="KAL3621195.1"/>
    <property type="molecule type" value="Genomic_DNA"/>
</dbReference>
<dbReference type="AlphaFoldDB" id="A0ABD3BUM2"/>
<dbReference type="Pfam" id="PF20431">
    <property type="entry name" value="E_motif"/>
    <property type="match status" value="1"/>
</dbReference>
<dbReference type="FunFam" id="1.25.40.10:FF:000196">
    <property type="entry name" value="Pentatricopeptide repeat-containing protein At4g14850"/>
    <property type="match status" value="1"/>
</dbReference>
<name>A0ABD3BUM2_9LAMI</name>
<dbReference type="InterPro" id="IPR032867">
    <property type="entry name" value="DYW_dom"/>
</dbReference>